<evidence type="ECO:0000256" key="1">
    <source>
        <dbReference type="ARBA" id="ARBA00004123"/>
    </source>
</evidence>
<keyword evidence="3" id="KW-0175">Coiled coil</keyword>
<protein>
    <recommendedName>
        <fullName evidence="7">BZIP domain-containing protein</fullName>
    </recommendedName>
</protein>
<name>W9XLH2_9EURO</name>
<keyword evidence="2" id="KW-0539">Nucleus</keyword>
<feature type="coiled-coil region" evidence="3">
    <location>
        <begin position="50"/>
        <end position="77"/>
    </location>
</feature>
<evidence type="ECO:0000313" key="6">
    <source>
        <dbReference type="Proteomes" id="UP000019478"/>
    </source>
</evidence>
<evidence type="ECO:0000313" key="5">
    <source>
        <dbReference type="EMBL" id="EXJ81342.1"/>
    </source>
</evidence>
<dbReference type="CDD" id="cd14688">
    <property type="entry name" value="bZIP_YAP"/>
    <property type="match status" value="1"/>
</dbReference>
<dbReference type="PANTHER" id="PTHR40621:SF6">
    <property type="entry name" value="AP-1-LIKE TRANSCRIPTION FACTOR YAP1-RELATED"/>
    <property type="match status" value="1"/>
</dbReference>
<sequence length="414" mass="44639">MAPSAAPSRNTLNQRAARARRKTYVGELERRLRDYEAHGVRATEQVQTAARLVAEQNHALRDEVRALRERCAALEGLLAAMSTSTPTPTPYPSTDGVPRPRKPALQVSRKGYPSPSPTQDQHGPSPTQNQHGPSSTSIPSPMYSHPGLPSSIGAGADAGAEAETDEMETDEEEGVDCSDGPCTSHHHDRDDHGHYHYRHEDDDNDNTHDHNHPNADPGTDLFPPLTLDLNHPNSTSCAQAALIIASMRGLGATDADLRAIEAIEADILPELGCVGVVEPWPVDTEGVDTSNRNHNHNRKHNHNHNHNLDPNPNPNRNPHHTTNFNPHVTHIAAKHPPAVSGLKWASKPPSSLFTASKSTITATSTSNTASTATSTSTATAAARQGCKYQQARLCAIDNTRLFGILDREAAASES</sequence>
<evidence type="ECO:0000256" key="4">
    <source>
        <dbReference type="SAM" id="MobiDB-lite"/>
    </source>
</evidence>
<feature type="region of interest" description="Disordered" evidence="4">
    <location>
        <begin position="79"/>
        <end position="222"/>
    </location>
</feature>
<accession>W9XLH2</accession>
<dbReference type="GO" id="GO:0090575">
    <property type="term" value="C:RNA polymerase II transcription regulator complex"/>
    <property type="evidence" value="ECO:0007669"/>
    <property type="project" value="TreeGrafter"/>
</dbReference>
<dbReference type="Gene3D" id="1.20.5.170">
    <property type="match status" value="1"/>
</dbReference>
<dbReference type="AlphaFoldDB" id="W9XLH2"/>
<feature type="compositionally biased region" description="Low complexity" evidence="4">
    <location>
        <begin position="308"/>
        <end position="325"/>
    </location>
</feature>
<dbReference type="EMBL" id="AMGY01000006">
    <property type="protein sequence ID" value="EXJ81342.1"/>
    <property type="molecule type" value="Genomic_DNA"/>
</dbReference>
<dbReference type="GeneID" id="19171730"/>
<organism evidence="5 6">
    <name type="scientific">Capronia epimyces CBS 606.96</name>
    <dbReference type="NCBI Taxonomy" id="1182542"/>
    <lineage>
        <taxon>Eukaryota</taxon>
        <taxon>Fungi</taxon>
        <taxon>Dikarya</taxon>
        <taxon>Ascomycota</taxon>
        <taxon>Pezizomycotina</taxon>
        <taxon>Eurotiomycetes</taxon>
        <taxon>Chaetothyriomycetidae</taxon>
        <taxon>Chaetothyriales</taxon>
        <taxon>Herpotrichiellaceae</taxon>
        <taxon>Capronia</taxon>
    </lineage>
</organism>
<dbReference type="OrthoDB" id="4505928at2759"/>
<dbReference type="HOGENOM" id="CLU_663919_0_0_1"/>
<evidence type="ECO:0000256" key="2">
    <source>
        <dbReference type="ARBA" id="ARBA00023242"/>
    </source>
</evidence>
<evidence type="ECO:0008006" key="7">
    <source>
        <dbReference type="Google" id="ProtNLM"/>
    </source>
</evidence>
<evidence type="ECO:0000256" key="3">
    <source>
        <dbReference type="SAM" id="Coils"/>
    </source>
</evidence>
<feature type="compositionally biased region" description="Basic and acidic residues" evidence="4">
    <location>
        <begin position="185"/>
        <end position="213"/>
    </location>
</feature>
<feature type="compositionally biased region" description="Polar residues" evidence="4">
    <location>
        <begin position="117"/>
        <end position="139"/>
    </location>
</feature>
<dbReference type="PANTHER" id="PTHR40621">
    <property type="entry name" value="TRANSCRIPTION FACTOR KAPC-RELATED"/>
    <property type="match status" value="1"/>
</dbReference>
<dbReference type="STRING" id="1182542.W9XLH2"/>
<keyword evidence="6" id="KW-1185">Reference proteome</keyword>
<comment type="subcellular location">
    <subcellularLocation>
        <location evidence="1">Nucleus</location>
    </subcellularLocation>
</comment>
<gene>
    <name evidence="5" type="ORF">A1O3_07632</name>
</gene>
<reference evidence="5 6" key="1">
    <citation type="submission" date="2013-03" db="EMBL/GenBank/DDBJ databases">
        <title>The Genome Sequence of Capronia epimyces CBS 606.96.</title>
        <authorList>
            <consortium name="The Broad Institute Genomics Platform"/>
            <person name="Cuomo C."/>
            <person name="de Hoog S."/>
            <person name="Gorbushina A."/>
            <person name="Walker B."/>
            <person name="Young S.K."/>
            <person name="Zeng Q."/>
            <person name="Gargeya S."/>
            <person name="Fitzgerald M."/>
            <person name="Haas B."/>
            <person name="Abouelleil A."/>
            <person name="Allen A.W."/>
            <person name="Alvarado L."/>
            <person name="Arachchi H.M."/>
            <person name="Berlin A.M."/>
            <person name="Chapman S.B."/>
            <person name="Gainer-Dewar J."/>
            <person name="Goldberg J."/>
            <person name="Griggs A."/>
            <person name="Gujja S."/>
            <person name="Hansen M."/>
            <person name="Howarth C."/>
            <person name="Imamovic A."/>
            <person name="Ireland A."/>
            <person name="Larimer J."/>
            <person name="McCowan C."/>
            <person name="Murphy C."/>
            <person name="Pearson M."/>
            <person name="Poon T.W."/>
            <person name="Priest M."/>
            <person name="Roberts A."/>
            <person name="Saif S."/>
            <person name="Shea T."/>
            <person name="Sisk P."/>
            <person name="Sykes S."/>
            <person name="Wortman J."/>
            <person name="Nusbaum C."/>
            <person name="Birren B."/>
        </authorList>
    </citation>
    <scope>NUCLEOTIDE SEQUENCE [LARGE SCALE GENOMIC DNA]</scope>
    <source>
        <strain evidence="5 6">CBS 606.96</strain>
    </source>
</reference>
<feature type="region of interest" description="Disordered" evidence="4">
    <location>
        <begin position="289"/>
        <end position="325"/>
    </location>
</feature>
<dbReference type="GO" id="GO:0001228">
    <property type="term" value="F:DNA-binding transcription activator activity, RNA polymerase II-specific"/>
    <property type="evidence" value="ECO:0007669"/>
    <property type="project" value="TreeGrafter"/>
</dbReference>
<dbReference type="RefSeq" id="XP_007735930.1">
    <property type="nucleotide sequence ID" value="XM_007737740.1"/>
</dbReference>
<dbReference type="Proteomes" id="UP000019478">
    <property type="component" value="Unassembled WGS sequence"/>
</dbReference>
<dbReference type="InterPro" id="IPR050936">
    <property type="entry name" value="AP-1-like"/>
</dbReference>
<dbReference type="GO" id="GO:0000976">
    <property type="term" value="F:transcription cis-regulatory region binding"/>
    <property type="evidence" value="ECO:0007669"/>
    <property type="project" value="InterPro"/>
</dbReference>
<feature type="compositionally biased region" description="Acidic residues" evidence="4">
    <location>
        <begin position="160"/>
        <end position="176"/>
    </location>
</feature>
<comment type="caution">
    <text evidence="5">The sequence shown here is derived from an EMBL/GenBank/DDBJ whole genome shotgun (WGS) entry which is preliminary data.</text>
</comment>
<feature type="compositionally biased region" description="Basic residues" evidence="4">
    <location>
        <begin position="293"/>
        <end position="305"/>
    </location>
</feature>
<proteinExistence type="predicted"/>
<dbReference type="eggNOG" id="ENOG502T9BN">
    <property type="taxonomic scope" value="Eukaryota"/>
</dbReference>